<keyword evidence="1" id="KW-0732">Signal</keyword>
<protein>
    <recommendedName>
        <fullName evidence="4">SXP/RAL-2 family protein Ani s 5-like cation-binding domain-containing protein</fullName>
    </recommendedName>
</protein>
<comment type="caution">
    <text evidence="2">The sequence shown here is derived from an EMBL/GenBank/DDBJ whole genome shotgun (WGS) entry which is preliminary data.</text>
</comment>
<reference evidence="2 3" key="2">
    <citation type="journal article" date="2019" name="G3 (Bethesda)">
        <title>Hybrid Assembly of the Genome of the Entomopathogenic Nematode Steinernema carpocapsae Identifies the X-Chromosome.</title>
        <authorList>
            <person name="Serra L."/>
            <person name="Macchietto M."/>
            <person name="Macias-Munoz A."/>
            <person name="McGill C.J."/>
            <person name="Rodriguez I.M."/>
            <person name="Rodriguez B."/>
            <person name="Murad R."/>
            <person name="Mortazavi A."/>
        </authorList>
    </citation>
    <scope>NUCLEOTIDE SEQUENCE [LARGE SCALE GENOMIC DNA]</scope>
    <source>
        <strain evidence="2 3">ALL</strain>
    </source>
</reference>
<dbReference type="Proteomes" id="UP000298663">
    <property type="component" value="Chromosome X"/>
</dbReference>
<proteinExistence type="predicted"/>
<name>A0A4U8URI7_STECR</name>
<dbReference type="EMBL" id="CM016762">
    <property type="protein sequence ID" value="TMS35119.1"/>
    <property type="molecule type" value="Genomic_DNA"/>
</dbReference>
<dbReference type="OrthoDB" id="5799464at2759"/>
<gene>
    <name evidence="2" type="ORF">L596_002583</name>
</gene>
<organism evidence="2 3">
    <name type="scientific">Steinernema carpocapsae</name>
    <name type="common">Entomopathogenic nematode</name>
    <dbReference type="NCBI Taxonomy" id="34508"/>
    <lineage>
        <taxon>Eukaryota</taxon>
        <taxon>Metazoa</taxon>
        <taxon>Ecdysozoa</taxon>
        <taxon>Nematoda</taxon>
        <taxon>Chromadorea</taxon>
        <taxon>Rhabditida</taxon>
        <taxon>Tylenchina</taxon>
        <taxon>Panagrolaimomorpha</taxon>
        <taxon>Strongyloidoidea</taxon>
        <taxon>Steinernematidae</taxon>
        <taxon>Steinernema</taxon>
    </lineage>
</organism>
<feature type="signal peptide" evidence="1">
    <location>
        <begin position="1"/>
        <end position="19"/>
    </location>
</feature>
<evidence type="ECO:0008006" key="4">
    <source>
        <dbReference type="Google" id="ProtNLM"/>
    </source>
</evidence>
<keyword evidence="3" id="KW-1185">Reference proteome</keyword>
<accession>A0A4U8URI7</accession>
<reference evidence="2 3" key="1">
    <citation type="journal article" date="2015" name="Genome Biol.">
        <title>Comparative genomics of Steinernema reveals deeply conserved gene regulatory networks.</title>
        <authorList>
            <person name="Dillman A.R."/>
            <person name="Macchietto M."/>
            <person name="Porter C.F."/>
            <person name="Rogers A."/>
            <person name="Williams B."/>
            <person name="Antoshechkin I."/>
            <person name="Lee M.M."/>
            <person name="Goodwin Z."/>
            <person name="Lu X."/>
            <person name="Lewis E.E."/>
            <person name="Goodrich-Blair H."/>
            <person name="Stock S.P."/>
            <person name="Adams B.J."/>
            <person name="Sternberg P.W."/>
            <person name="Mortazavi A."/>
        </authorList>
    </citation>
    <scope>NUCLEOTIDE SEQUENCE [LARGE SCALE GENOMIC DNA]</scope>
    <source>
        <strain evidence="2 3">ALL</strain>
    </source>
</reference>
<evidence type="ECO:0000256" key="1">
    <source>
        <dbReference type="SAM" id="SignalP"/>
    </source>
</evidence>
<dbReference type="EMBL" id="AZBU02000001">
    <property type="protein sequence ID" value="TMS35119.1"/>
    <property type="molecule type" value="Genomic_DNA"/>
</dbReference>
<evidence type="ECO:0000313" key="2">
    <source>
        <dbReference type="EMBL" id="TMS35119.1"/>
    </source>
</evidence>
<feature type="chain" id="PRO_5020620615" description="SXP/RAL-2 family protein Ani s 5-like cation-binding domain-containing protein" evidence="1">
    <location>
        <begin position="20"/>
        <end position="204"/>
    </location>
</feature>
<sequence length="204" mass="22596">MRLLKASLVWAVLGALAHAQFQPPPGIGPGKPHPGMPGPVPGLPPGFAEVLPRDVVEKLRAIHADPALTFMEKNQKIDEIMSSLPEEVLDRLPTPPGFSQLPADIQAKLKGITRDKSLNWQQKQEQTRAAIESLPEHLRRLLPPPPPPPGFELIPPKVQEQLRLIREDQSLGFKERYYRIKTVIDSLPEDIRSKLPPPPPAPLG</sequence>
<evidence type="ECO:0000313" key="3">
    <source>
        <dbReference type="Proteomes" id="UP000298663"/>
    </source>
</evidence>
<dbReference type="AlphaFoldDB" id="A0A4U8URI7"/>